<organism evidence="2 3">
    <name type="scientific">Collinsella stercoris DSM 13279</name>
    <dbReference type="NCBI Taxonomy" id="445975"/>
    <lineage>
        <taxon>Bacteria</taxon>
        <taxon>Bacillati</taxon>
        <taxon>Actinomycetota</taxon>
        <taxon>Coriobacteriia</taxon>
        <taxon>Coriobacteriales</taxon>
        <taxon>Coriobacteriaceae</taxon>
        <taxon>Collinsella</taxon>
    </lineage>
</organism>
<gene>
    <name evidence="2" type="ORF">COLSTE_01385</name>
</gene>
<protein>
    <submittedName>
        <fullName evidence="2">Uncharacterized protein</fullName>
    </submittedName>
</protein>
<name>B6GBC6_9ACTN</name>
<proteinExistence type="predicted"/>
<reference evidence="2 3" key="2">
    <citation type="submission" date="2008-10" db="EMBL/GenBank/DDBJ databases">
        <authorList>
            <person name="Fulton L."/>
            <person name="Clifton S."/>
            <person name="Fulton B."/>
            <person name="Xu J."/>
            <person name="Minx P."/>
            <person name="Pepin K.H."/>
            <person name="Johnson M."/>
            <person name="Thiruvilangam P."/>
            <person name="Bhonagiri V."/>
            <person name="Nash W.E."/>
            <person name="Mardis E.R."/>
            <person name="Wilson R.K."/>
        </authorList>
    </citation>
    <scope>NUCLEOTIDE SEQUENCE [LARGE SCALE GENOMIC DNA]</scope>
    <source>
        <strain evidence="2 3">DSM 13279</strain>
    </source>
</reference>
<dbReference type="AlphaFoldDB" id="B6GBC6"/>
<dbReference type="HOGENOM" id="CLU_3198509_0_0_11"/>
<reference evidence="2 3" key="1">
    <citation type="submission" date="2008-10" db="EMBL/GenBank/DDBJ databases">
        <title>Draft genome sequence of Collinsella stercoris (DSM 13279).</title>
        <authorList>
            <person name="Sudarsanam P."/>
            <person name="Ley R."/>
            <person name="Guruge J."/>
            <person name="Turnbaugh P.J."/>
            <person name="Mahowald M."/>
            <person name="Liep D."/>
            <person name="Gordon J."/>
        </authorList>
    </citation>
    <scope>NUCLEOTIDE SEQUENCE [LARGE SCALE GENOMIC DNA]</scope>
    <source>
        <strain evidence="2 3">DSM 13279</strain>
    </source>
</reference>
<evidence type="ECO:0000313" key="3">
    <source>
        <dbReference type="Proteomes" id="UP000003560"/>
    </source>
</evidence>
<dbReference type="STRING" id="445975.COLSTE_01385"/>
<sequence length="45" mass="4745">MSESPRGGNPKRDKPMPDAPHAGSVLFQMTLMSSATSMPATIDAQ</sequence>
<keyword evidence="3" id="KW-1185">Reference proteome</keyword>
<evidence type="ECO:0000256" key="1">
    <source>
        <dbReference type="SAM" id="MobiDB-lite"/>
    </source>
</evidence>
<feature type="region of interest" description="Disordered" evidence="1">
    <location>
        <begin position="1"/>
        <end position="24"/>
    </location>
</feature>
<dbReference type="Proteomes" id="UP000003560">
    <property type="component" value="Unassembled WGS sequence"/>
</dbReference>
<dbReference type="EMBL" id="ABXJ01000073">
    <property type="protein sequence ID" value="EEA90388.1"/>
    <property type="molecule type" value="Genomic_DNA"/>
</dbReference>
<evidence type="ECO:0000313" key="2">
    <source>
        <dbReference type="EMBL" id="EEA90388.1"/>
    </source>
</evidence>
<comment type="caution">
    <text evidence="2">The sequence shown here is derived from an EMBL/GenBank/DDBJ whole genome shotgun (WGS) entry which is preliminary data.</text>
</comment>
<accession>B6GBC6</accession>